<keyword evidence="2" id="KW-1185">Reference proteome</keyword>
<evidence type="ECO:0000313" key="1">
    <source>
        <dbReference type="EMBL" id="QBR89995.1"/>
    </source>
</evidence>
<evidence type="ECO:0008006" key="3">
    <source>
        <dbReference type="Google" id="ProtNLM"/>
    </source>
</evidence>
<protein>
    <recommendedName>
        <fullName evidence="3">DUF2867 domain-containing protein</fullName>
    </recommendedName>
</protein>
<dbReference type="EMBL" id="CP038266">
    <property type="protein sequence ID" value="QBR89995.1"/>
    <property type="molecule type" value="Genomic_DNA"/>
</dbReference>
<evidence type="ECO:0000313" key="2">
    <source>
        <dbReference type="Proteomes" id="UP000295748"/>
    </source>
</evidence>
<dbReference type="Proteomes" id="UP000295748">
    <property type="component" value="Chromosome"/>
</dbReference>
<sequence>MSHSRWSVRSVVGVGRVPPRFAQLVTLPRYDYLDAFTLEFPEADRWSAEQWARAMFIDDRPLLLRAVTRGLLGVMLSRPGSPDRIGDYTIAVSELGVLRGRVESPRSADQVVVVVAGDSVSLVTAVHRATPSGRRMWAVISHLHRFFAPRVLRYAAARLPVTRLTVRAGA</sequence>
<dbReference type="RefSeq" id="WP_135069088.1">
    <property type="nucleotide sequence ID" value="NZ_CP038266.1"/>
</dbReference>
<name>A0ABX5SXL7_9MICO</name>
<proteinExistence type="predicted"/>
<gene>
    <name evidence="1" type="ORF">E4K62_15645</name>
</gene>
<accession>A0ABX5SXL7</accession>
<reference evidence="1 2" key="1">
    <citation type="submission" date="2019-03" db="EMBL/GenBank/DDBJ databases">
        <authorList>
            <person name="Dong K."/>
        </authorList>
    </citation>
    <scope>NUCLEOTIDE SEQUENCE [LARGE SCALE GENOMIC DNA]</scope>
    <source>
        <strain evidence="2">dk512</strain>
    </source>
</reference>
<organism evidence="1 2">
    <name type="scientific">Microbacterium wangchenii</name>
    <dbReference type="NCBI Taxonomy" id="2541726"/>
    <lineage>
        <taxon>Bacteria</taxon>
        <taxon>Bacillati</taxon>
        <taxon>Actinomycetota</taxon>
        <taxon>Actinomycetes</taxon>
        <taxon>Micrococcales</taxon>
        <taxon>Microbacteriaceae</taxon>
        <taxon>Microbacterium</taxon>
    </lineage>
</organism>